<dbReference type="Proteomes" id="UP001501822">
    <property type="component" value="Unassembled WGS sequence"/>
</dbReference>
<evidence type="ECO:0000313" key="9">
    <source>
        <dbReference type="EMBL" id="GAA0360598.1"/>
    </source>
</evidence>
<keyword evidence="7" id="KW-0732">Signal</keyword>
<evidence type="ECO:0000256" key="7">
    <source>
        <dbReference type="SAM" id="SignalP"/>
    </source>
</evidence>
<dbReference type="InterPro" id="IPR036852">
    <property type="entry name" value="Peptidase_S8/S53_dom_sf"/>
</dbReference>
<evidence type="ECO:0000256" key="2">
    <source>
        <dbReference type="ARBA" id="ARBA00022670"/>
    </source>
</evidence>
<dbReference type="PANTHER" id="PTHR43806:SF11">
    <property type="entry name" value="CEREVISIN-RELATED"/>
    <property type="match status" value="1"/>
</dbReference>
<dbReference type="InterPro" id="IPR000209">
    <property type="entry name" value="Peptidase_S8/S53_dom"/>
</dbReference>
<dbReference type="InterPro" id="IPR050131">
    <property type="entry name" value="Peptidase_S8_subtilisin-like"/>
</dbReference>
<keyword evidence="10" id="KW-1185">Reference proteome</keyword>
<dbReference type="PANTHER" id="PTHR43806">
    <property type="entry name" value="PEPTIDASE S8"/>
    <property type="match status" value="1"/>
</dbReference>
<keyword evidence="3" id="KW-0378">Hydrolase</keyword>
<keyword evidence="6" id="KW-0812">Transmembrane</keyword>
<accession>A0ABN0XCF5</accession>
<gene>
    <name evidence="9" type="ORF">GCM10010151_58040</name>
</gene>
<comment type="caution">
    <text evidence="5">Lacks conserved residue(s) required for the propagation of feature annotation.</text>
</comment>
<evidence type="ECO:0000256" key="3">
    <source>
        <dbReference type="ARBA" id="ARBA00022801"/>
    </source>
</evidence>
<comment type="similarity">
    <text evidence="1 5">Belongs to the peptidase S8 family.</text>
</comment>
<feature type="domain" description="Peptidase S8/S53" evidence="8">
    <location>
        <begin position="58"/>
        <end position="311"/>
    </location>
</feature>
<dbReference type="CDD" id="cd00306">
    <property type="entry name" value="Peptidases_S8_S53"/>
    <property type="match status" value="1"/>
</dbReference>
<keyword evidence="6" id="KW-1133">Transmembrane helix</keyword>
<dbReference type="SUPFAM" id="SSF52743">
    <property type="entry name" value="Subtilisin-like"/>
    <property type="match status" value="1"/>
</dbReference>
<dbReference type="PROSITE" id="PS51892">
    <property type="entry name" value="SUBTILASE"/>
    <property type="match status" value="1"/>
</dbReference>
<name>A0ABN0XCF5_9ACTN</name>
<evidence type="ECO:0000256" key="1">
    <source>
        <dbReference type="ARBA" id="ARBA00011073"/>
    </source>
</evidence>
<feature type="transmembrane region" description="Helical" evidence="6">
    <location>
        <begin position="358"/>
        <end position="379"/>
    </location>
</feature>
<comment type="caution">
    <text evidence="9">The sequence shown here is derived from an EMBL/GenBank/DDBJ whole genome shotgun (WGS) entry which is preliminary data.</text>
</comment>
<keyword evidence="4" id="KW-0720">Serine protease</keyword>
<proteinExistence type="inferred from homology"/>
<protein>
    <recommendedName>
        <fullName evidence="8">Peptidase S8/S53 domain-containing protein</fullName>
    </recommendedName>
</protein>
<evidence type="ECO:0000259" key="8">
    <source>
        <dbReference type="Pfam" id="PF00082"/>
    </source>
</evidence>
<dbReference type="Gene3D" id="3.40.50.200">
    <property type="entry name" value="Peptidase S8/S53 domain"/>
    <property type="match status" value="1"/>
</dbReference>
<keyword evidence="6" id="KW-0472">Membrane</keyword>
<organism evidence="9 10">
    <name type="scientific">Actinoallomurus spadix</name>
    <dbReference type="NCBI Taxonomy" id="79912"/>
    <lineage>
        <taxon>Bacteria</taxon>
        <taxon>Bacillati</taxon>
        <taxon>Actinomycetota</taxon>
        <taxon>Actinomycetes</taxon>
        <taxon>Streptosporangiales</taxon>
        <taxon>Thermomonosporaceae</taxon>
        <taxon>Actinoallomurus</taxon>
    </lineage>
</organism>
<feature type="chain" id="PRO_5047277184" description="Peptidase S8/S53 domain-containing protein" evidence="7">
    <location>
        <begin position="37"/>
        <end position="400"/>
    </location>
</feature>
<dbReference type="Pfam" id="PF00082">
    <property type="entry name" value="Peptidase_S8"/>
    <property type="match status" value="1"/>
</dbReference>
<feature type="signal peptide" evidence="7">
    <location>
        <begin position="1"/>
        <end position="36"/>
    </location>
</feature>
<evidence type="ECO:0000256" key="6">
    <source>
        <dbReference type="SAM" id="Phobius"/>
    </source>
</evidence>
<sequence length="400" mass="41239">MLTGDRATGRGRRLTALALAGLVFAAAAGTPRPAHAASDDPQVRLRAEISLAHDVARGDGVTVAVLASGVDPRVRPRSGVLRQGTDLVHLPHPQRIEGTLLATLIGGDRSVPGLPALAPGVGILPVRIFPEKGDHGEDDWRENTNSCEVITRGIRYAVDHGAGVVLVGDACSDGTSRDMEAALERARRRNVVVVAPNEPIGYGDPPPMPASLPGVIGVGTLAKDGTRWPKYSLKSSVTMVSAPGTATTAVGPDGRSGWTFWGSQPATAWVAATAALVRSKFPRLTPSQVAQAIAVSAHHPEGGYNADVGFGVVNPVQALSAAKDFERRPVAPTATGVGDDAHFGGRQGTIDAARHDPALLAGLGGLVLVSAGALAAAALRLRAARRDAEAVQAYPWISAT</sequence>
<dbReference type="EMBL" id="BAAABM010000054">
    <property type="protein sequence ID" value="GAA0360598.1"/>
    <property type="molecule type" value="Genomic_DNA"/>
</dbReference>
<keyword evidence="2" id="KW-0645">Protease</keyword>
<evidence type="ECO:0000313" key="10">
    <source>
        <dbReference type="Proteomes" id="UP001501822"/>
    </source>
</evidence>
<reference evidence="9 10" key="1">
    <citation type="journal article" date="2019" name="Int. J. Syst. Evol. Microbiol.">
        <title>The Global Catalogue of Microorganisms (GCM) 10K type strain sequencing project: providing services to taxonomists for standard genome sequencing and annotation.</title>
        <authorList>
            <consortium name="The Broad Institute Genomics Platform"/>
            <consortium name="The Broad Institute Genome Sequencing Center for Infectious Disease"/>
            <person name="Wu L."/>
            <person name="Ma J."/>
        </authorList>
    </citation>
    <scope>NUCLEOTIDE SEQUENCE [LARGE SCALE GENOMIC DNA]</scope>
    <source>
        <strain evidence="9 10">JCM 3146</strain>
    </source>
</reference>
<evidence type="ECO:0000256" key="5">
    <source>
        <dbReference type="PROSITE-ProRule" id="PRU01240"/>
    </source>
</evidence>
<evidence type="ECO:0000256" key="4">
    <source>
        <dbReference type="ARBA" id="ARBA00022825"/>
    </source>
</evidence>